<evidence type="ECO:0000256" key="6">
    <source>
        <dbReference type="SAM" id="MobiDB-lite"/>
    </source>
</evidence>
<dbReference type="EMBL" id="BDEQ01000001">
    <property type="protein sequence ID" value="GAT92998.1"/>
    <property type="molecule type" value="Genomic_DNA"/>
</dbReference>
<dbReference type="Gene3D" id="1.20.5.110">
    <property type="match status" value="1"/>
</dbReference>
<proteinExistence type="predicted"/>
<dbReference type="PROSITE" id="PS50192">
    <property type="entry name" value="T_SNARE"/>
    <property type="match status" value="1"/>
</dbReference>
<protein>
    <recommendedName>
        <fullName evidence="8">t-SNARE coiled-coil homology domain-containing protein</fullName>
    </recommendedName>
</protein>
<organism evidence="9 10">
    <name type="scientific">Entamoeba histolytica</name>
    <dbReference type="NCBI Taxonomy" id="5759"/>
    <lineage>
        <taxon>Eukaryota</taxon>
        <taxon>Amoebozoa</taxon>
        <taxon>Evosea</taxon>
        <taxon>Archamoebae</taxon>
        <taxon>Mastigamoebida</taxon>
        <taxon>Entamoebidae</taxon>
        <taxon>Entamoeba</taxon>
    </lineage>
</organism>
<evidence type="ECO:0000256" key="3">
    <source>
        <dbReference type="ARBA" id="ARBA00022692"/>
    </source>
</evidence>
<keyword evidence="5 7" id="KW-0472">Membrane</keyword>
<feature type="domain" description="T-SNARE coiled-coil homology" evidence="8">
    <location>
        <begin position="34"/>
        <end position="96"/>
    </location>
</feature>
<dbReference type="CDD" id="cd15841">
    <property type="entry name" value="SNARE_Qc"/>
    <property type="match status" value="1"/>
</dbReference>
<evidence type="ECO:0000256" key="7">
    <source>
        <dbReference type="SAM" id="Phobius"/>
    </source>
</evidence>
<dbReference type="InterPro" id="IPR000727">
    <property type="entry name" value="T_SNARE_dom"/>
</dbReference>
<dbReference type="AlphaFoldDB" id="A0A5K1VJN7"/>
<dbReference type="GO" id="GO:0012505">
    <property type="term" value="C:endomembrane system"/>
    <property type="evidence" value="ECO:0007669"/>
    <property type="project" value="UniProtKB-ARBA"/>
</dbReference>
<dbReference type="GO" id="GO:0016020">
    <property type="term" value="C:membrane"/>
    <property type="evidence" value="ECO:0007669"/>
    <property type="project" value="UniProtKB-SubCell"/>
</dbReference>
<feature type="region of interest" description="Disordered" evidence="6">
    <location>
        <begin position="1"/>
        <end position="31"/>
    </location>
</feature>
<keyword evidence="4 7" id="KW-1133">Transmembrane helix</keyword>
<evidence type="ECO:0000256" key="4">
    <source>
        <dbReference type="ARBA" id="ARBA00022989"/>
    </source>
</evidence>
<dbReference type="VEuPathDB" id="AmoebaDB:EHI_155680"/>
<evidence type="ECO:0000313" key="9">
    <source>
        <dbReference type="EMBL" id="GAT92998.1"/>
    </source>
</evidence>
<evidence type="ECO:0000256" key="2">
    <source>
        <dbReference type="ARBA" id="ARBA00022448"/>
    </source>
</evidence>
<dbReference type="VEuPathDB" id="AmoebaDB:EHI7A_167190"/>
<name>A0A5K1VJN7_ENTHI</name>
<dbReference type="OMA" id="KLAYGIN"/>
<accession>A0A5K1VJN7</accession>
<evidence type="ECO:0000259" key="8">
    <source>
        <dbReference type="PROSITE" id="PS50192"/>
    </source>
</evidence>
<dbReference type="VEuPathDB" id="AmoebaDB:EHI5A_166870"/>
<keyword evidence="2" id="KW-0813">Transport</keyword>
<dbReference type="VEuPathDB" id="AmoebaDB:EHI8A_190400"/>
<dbReference type="PANTHER" id="PTHR12791">
    <property type="entry name" value="GOLGI SNARE BET1-RELATED"/>
    <property type="match status" value="1"/>
</dbReference>
<comment type="subcellular location">
    <subcellularLocation>
        <location evidence="1">Membrane</location>
        <topology evidence="1">Single-pass membrane protein</topology>
    </subcellularLocation>
</comment>
<dbReference type="GO" id="GO:0005737">
    <property type="term" value="C:cytoplasm"/>
    <property type="evidence" value="ECO:0007669"/>
    <property type="project" value="UniProtKB-ARBA"/>
</dbReference>
<evidence type="ECO:0000256" key="1">
    <source>
        <dbReference type="ARBA" id="ARBA00004167"/>
    </source>
</evidence>
<dbReference type="VEuPathDB" id="AmoebaDB:KM1_279480"/>
<dbReference type="Proteomes" id="UP000078387">
    <property type="component" value="Unassembled WGS sequence"/>
</dbReference>
<comment type="caution">
    <text evidence="9">The sequence shown here is derived from an EMBL/GenBank/DDBJ whole genome shotgun (WGS) entry which is preliminary data.</text>
</comment>
<dbReference type="SMART" id="SM00397">
    <property type="entry name" value="t_SNARE"/>
    <property type="match status" value="1"/>
</dbReference>
<feature type="transmembrane region" description="Helical" evidence="7">
    <location>
        <begin position="104"/>
        <end position="125"/>
    </location>
</feature>
<dbReference type="SUPFAM" id="SSF58038">
    <property type="entry name" value="SNARE fusion complex"/>
    <property type="match status" value="1"/>
</dbReference>
<evidence type="ECO:0000313" key="10">
    <source>
        <dbReference type="Proteomes" id="UP000078387"/>
    </source>
</evidence>
<reference evidence="9 10" key="1">
    <citation type="submission" date="2016-05" db="EMBL/GenBank/DDBJ databases">
        <title>First whole genome sequencing of Entamoeba histolytica HM1:IMSS-clone-6.</title>
        <authorList>
            <person name="Mukherjee Avik.K."/>
            <person name="Izumyama S."/>
            <person name="Nakada-Tsukui K."/>
            <person name="Nozaki T."/>
        </authorList>
    </citation>
    <scope>NUCLEOTIDE SEQUENCE [LARGE SCALE GENOMIC DNA]</scope>
    <source>
        <strain evidence="9 10">HM1:IMSS clone 6</strain>
    </source>
</reference>
<sequence length="126" mass="14025">MEPDFGQTNYSNNSFNSTESTQPINYSEKSNELRNLQARQDEQIDMIAASVSTQKKIAQNINQEIDEQEPLLDEISSKANSVDAHIQKTTQKVDKVRLRASDKVSILIVGVLLVALVIVIILAIVL</sequence>
<keyword evidence="3 7" id="KW-0812">Transmembrane</keyword>
<evidence type="ECO:0000256" key="5">
    <source>
        <dbReference type="ARBA" id="ARBA00023136"/>
    </source>
</evidence>
<gene>
    <name evidence="9" type="ORF">CL6EHI_155680</name>
</gene>